<proteinExistence type="predicted"/>
<feature type="compositionally biased region" description="Basic and acidic residues" evidence="1">
    <location>
        <begin position="204"/>
        <end position="213"/>
    </location>
</feature>
<feature type="compositionally biased region" description="Acidic residues" evidence="1">
    <location>
        <begin position="214"/>
        <end position="226"/>
    </location>
</feature>
<evidence type="ECO:0000256" key="1">
    <source>
        <dbReference type="SAM" id="MobiDB-lite"/>
    </source>
</evidence>
<accession>G3IAX1</accession>
<dbReference type="EMBL" id="JH001768">
    <property type="protein sequence ID" value="EGW09812.1"/>
    <property type="molecule type" value="Genomic_DNA"/>
</dbReference>
<sequence>MNSFPLKERKKSCYHMALWNCRGQTTTSIPKALVHKMRWPPSSLPVMAFQDAMCHEAIVLELLQSPCSSTEHGKTTLVIAKVGILIINPLLVNAQHQIILCPAYIVSELRLSGRWPEWETTYCVMRTWIASLNGGLFPTNPLEDEAGSPKDYSELEDENEMRMKQVQKQERRQERWTSYLMKEEIQHVDDDDDDEGEEEEEESSGEKRQGDAKDDGEEDDNETSSG</sequence>
<dbReference type="AlphaFoldDB" id="G3IAX1"/>
<reference evidence="3" key="1">
    <citation type="journal article" date="2011" name="Nat. Biotechnol.">
        <title>The genomic sequence of the Chinese hamster ovary (CHO)-K1 cell line.</title>
        <authorList>
            <person name="Xu X."/>
            <person name="Nagarajan H."/>
            <person name="Lewis N.E."/>
            <person name="Pan S."/>
            <person name="Cai Z."/>
            <person name="Liu X."/>
            <person name="Chen W."/>
            <person name="Xie M."/>
            <person name="Wang W."/>
            <person name="Hammond S."/>
            <person name="Andersen M.R."/>
            <person name="Neff N."/>
            <person name="Passarelli B."/>
            <person name="Koh W."/>
            <person name="Fan H.C."/>
            <person name="Wang J."/>
            <person name="Gui Y."/>
            <person name="Lee K.H."/>
            <person name="Betenbaugh M.J."/>
            <person name="Quake S.R."/>
            <person name="Famili I."/>
            <person name="Palsson B.O."/>
            <person name="Wang J."/>
        </authorList>
    </citation>
    <scope>NUCLEOTIDE SEQUENCE [LARGE SCALE GENOMIC DNA]</scope>
    <source>
        <strain evidence="3">CHO K1 cell line</strain>
    </source>
</reference>
<protein>
    <submittedName>
        <fullName evidence="2">Uncharacterized protein</fullName>
    </submittedName>
</protein>
<feature type="compositionally biased region" description="Acidic residues" evidence="1">
    <location>
        <begin position="189"/>
        <end position="203"/>
    </location>
</feature>
<evidence type="ECO:0000313" key="3">
    <source>
        <dbReference type="Proteomes" id="UP000001075"/>
    </source>
</evidence>
<gene>
    <name evidence="2" type="ORF">I79_020753</name>
</gene>
<evidence type="ECO:0000313" key="2">
    <source>
        <dbReference type="EMBL" id="EGW09812.1"/>
    </source>
</evidence>
<dbReference type="InParanoid" id="G3IAX1"/>
<organism evidence="2 3">
    <name type="scientific">Cricetulus griseus</name>
    <name type="common">Chinese hamster</name>
    <name type="synonym">Cricetulus barabensis griseus</name>
    <dbReference type="NCBI Taxonomy" id="10029"/>
    <lineage>
        <taxon>Eukaryota</taxon>
        <taxon>Metazoa</taxon>
        <taxon>Chordata</taxon>
        <taxon>Craniata</taxon>
        <taxon>Vertebrata</taxon>
        <taxon>Euteleostomi</taxon>
        <taxon>Mammalia</taxon>
        <taxon>Eutheria</taxon>
        <taxon>Euarchontoglires</taxon>
        <taxon>Glires</taxon>
        <taxon>Rodentia</taxon>
        <taxon>Myomorpha</taxon>
        <taxon>Muroidea</taxon>
        <taxon>Cricetidae</taxon>
        <taxon>Cricetinae</taxon>
        <taxon>Cricetulus</taxon>
    </lineage>
</organism>
<dbReference type="Proteomes" id="UP000001075">
    <property type="component" value="Unassembled WGS sequence"/>
</dbReference>
<name>G3IAX1_CRIGR</name>
<feature type="region of interest" description="Disordered" evidence="1">
    <location>
        <begin position="139"/>
        <end position="226"/>
    </location>
</feature>
<feature type="compositionally biased region" description="Basic and acidic residues" evidence="1">
    <location>
        <begin position="160"/>
        <end position="188"/>
    </location>
</feature>